<dbReference type="InterPro" id="IPR034683">
    <property type="entry name" value="IspD/TarI"/>
</dbReference>
<feature type="site" description="Transition state stabilizer" evidence="4">
    <location>
        <position position="25"/>
    </location>
</feature>
<keyword evidence="1 4" id="KW-0808">Transferase</keyword>
<dbReference type="Pfam" id="PF01128">
    <property type="entry name" value="IspD"/>
    <property type="match status" value="1"/>
</dbReference>
<sequence>MEKERKAAIVLAAGQGKRMQTDRPKQYLLLKDKPVLYYSLQTFQNSEIDEIILVTGAGEEVYCQQEIVHKYNFSKVKQIVAGGRERYHSVFEGLKALKAAEMPDNGYVFIQDGARPFLTPELIHKLLEETRIYGACVAGMPVKDTIKLVDEEKNVVSTPARELVWQIQTPQVFSYRLVYQAYQKLFQKEKIQVTDDAMVVEQMTGHQIHLVEASYRNIKITTPEDIRIAEAFLR</sequence>
<dbReference type="PANTHER" id="PTHR32125">
    <property type="entry name" value="2-C-METHYL-D-ERYTHRITOL 4-PHOSPHATE CYTIDYLYLTRANSFERASE, CHLOROPLASTIC"/>
    <property type="match status" value="1"/>
</dbReference>
<dbReference type="CDD" id="cd02516">
    <property type="entry name" value="CDP-ME_synthetase"/>
    <property type="match status" value="1"/>
</dbReference>
<dbReference type="EMBL" id="LNAM01000166">
    <property type="protein sequence ID" value="KSV58587.1"/>
    <property type="molecule type" value="Genomic_DNA"/>
</dbReference>
<dbReference type="RefSeq" id="WP_058353199.1">
    <property type="nucleotide sequence ID" value="NZ_CABMMD010000166.1"/>
</dbReference>
<evidence type="ECO:0000256" key="2">
    <source>
        <dbReference type="ARBA" id="ARBA00022695"/>
    </source>
</evidence>
<comment type="catalytic activity">
    <reaction evidence="4">
        <text>2-C-methyl-D-erythritol 4-phosphate + CTP + H(+) = 4-CDP-2-C-methyl-D-erythritol + diphosphate</text>
        <dbReference type="Rhea" id="RHEA:13429"/>
        <dbReference type="ChEBI" id="CHEBI:15378"/>
        <dbReference type="ChEBI" id="CHEBI:33019"/>
        <dbReference type="ChEBI" id="CHEBI:37563"/>
        <dbReference type="ChEBI" id="CHEBI:57823"/>
        <dbReference type="ChEBI" id="CHEBI:58262"/>
        <dbReference type="EC" id="2.7.7.60"/>
    </reaction>
</comment>
<dbReference type="EC" id="2.7.7.60" evidence="4"/>
<dbReference type="GO" id="GO:0019288">
    <property type="term" value="P:isopentenyl diphosphate biosynthetic process, methylerythritol 4-phosphate pathway"/>
    <property type="evidence" value="ECO:0007669"/>
    <property type="project" value="UniProtKB-UniRule"/>
</dbReference>
<comment type="caution">
    <text evidence="5">The sequence shown here is derived from an EMBL/GenBank/DDBJ whole genome shotgun (WGS) entry which is preliminary data.</text>
</comment>
<organism evidence="5 6">
    <name type="scientific">Acetivibrio ethanolgignens</name>
    <dbReference type="NCBI Taxonomy" id="290052"/>
    <lineage>
        <taxon>Bacteria</taxon>
        <taxon>Bacillati</taxon>
        <taxon>Bacillota</taxon>
        <taxon>Clostridia</taxon>
        <taxon>Eubacteriales</taxon>
        <taxon>Oscillospiraceae</taxon>
        <taxon>Acetivibrio</taxon>
    </lineage>
</organism>
<reference evidence="5 6" key="1">
    <citation type="submission" date="2015-11" db="EMBL/GenBank/DDBJ databases">
        <title>Butyribacter intestini gen. nov., sp. nov., a butyric acid-producing bacterium of the family Lachnospiraceae isolated from the human faeces.</title>
        <authorList>
            <person name="Zou Y."/>
            <person name="Xue W."/>
            <person name="Luo G."/>
            <person name="Lv M."/>
        </authorList>
    </citation>
    <scope>NUCLEOTIDE SEQUENCE [LARGE SCALE GENOMIC DNA]</scope>
    <source>
        <strain evidence="5 6">ACET-33324</strain>
    </source>
</reference>
<feature type="site" description="Transition state stabilizer" evidence="4">
    <location>
        <position position="18"/>
    </location>
</feature>
<dbReference type="SUPFAM" id="SSF53448">
    <property type="entry name" value="Nucleotide-diphospho-sugar transferases"/>
    <property type="match status" value="1"/>
</dbReference>
<comment type="function">
    <text evidence="4">Catalyzes the formation of 4-diphosphocytidyl-2-C-methyl-D-erythritol from CTP and 2-C-methyl-D-erythritol 4-phosphate (MEP).</text>
</comment>
<dbReference type="NCBIfam" id="TIGR00453">
    <property type="entry name" value="ispD"/>
    <property type="match status" value="1"/>
</dbReference>
<dbReference type="InterPro" id="IPR050088">
    <property type="entry name" value="IspD/TarI_cytidylyltransf_bact"/>
</dbReference>
<accession>A0A0V8QDC5</accession>
<keyword evidence="3 4" id="KW-0414">Isoprene biosynthesis</keyword>
<dbReference type="PANTHER" id="PTHR32125:SF4">
    <property type="entry name" value="2-C-METHYL-D-ERYTHRITOL 4-PHOSPHATE CYTIDYLYLTRANSFERASE, CHLOROPLASTIC"/>
    <property type="match status" value="1"/>
</dbReference>
<dbReference type="HAMAP" id="MF_00108">
    <property type="entry name" value="IspD"/>
    <property type="match status" value="1"/>
</dbReference>
<gene>
    <name evidence="4" type="primary">ispD</name>
    <name evidence="5" type="ORF">ASU35_12310</name>
</gene>
<keyword evidence="2 4" id="KW-0548">Nucleotidyltransferase</keyword>
<feature type="site" description="Positions MEP for the nucleophilic attack" evidence="4">
    <location>
        <position position="219"/>
    </location>
</feature>
<comment type="pathway">
    <text evidence="4">Isoprenoid biosynthesis; isopentenyl diphosphate biosynthesis via DXP pathway; isopentenyl diphosphate from 1-deoxy-D-xylulose 5-phosphate: step 2/6.</text>
</comment>
<keyword evidence="6" id="KW-1185">Reference proteome</keyword>
<dbReference type="STRING" id="290052.ASU35_12310"/>
<dbReference type="Proteomes" id="UP000054874">
    <property type="component" value="Unassembled WGS sequence"/>
</dbReference>
<evidence type="ECO:0000256" key="3">
    <source>
        <dbReference type="ARBA" id="ARBA00023229"/>
    </source>
</evidence>
<dbReference type="OrthoDB" id="9806837at2"/>
<proteinExistence type="inferred from homology"/>
<evidence type="ECO:0000256" key="4">
    <source>
        <dbReference type="HAMAP-Rule" id="MF_00108"/>
    </source>
</evidence>
<evidence type="ECO:0000256" key="1">
    <source>
        <dbReference type="ARBA" id="ARBA00022679"/>
    </source>
</evidence>
<protein>
    <recommendedName>
        <fullName evidence="4">2-C-methyl-D-erythritol 4-phosphate cytidylyltransferase</fullName>
        <ecNumber evidence="4">2.7.7.60</ecNumber>
    </recommendedName>
    <alternativeName>
        <fullName evidence="4">4-diphosphocytidyl-2C-methyl-D-erythritol synthase</fullName>
    </alternativeName>
    <alternativeName>
        <fullName evidence="4">MEP cytidylyltransferase</fullName>
        <shortName evidence="4">MCT</shortName>
    </alternativeName>
</protein>
<dbReference type="Gene3D" id="3.90.550.10">
    <property type="entry name" value="Spore Coat Polysaccharide Biosynthesis Protein SpsA, Chain A"/>
    <property type="match status" value="1"/>
</dbReference>
<dbReference type="GO" id="GO:0050518">
    <property type="term" value="F:2-C-methyl-D-erythritol 4-phosphate cytidylyltransferase activity"/>
    <property type="evidence" value="ECO:0007669"/>
    <property type="project" value="UniProtKB-UniRule"/>
</dbReference>
<evidence type="ECO:0000313" key="5">
    <source>
        <dbReference type="EMBL" id="KSV58587.1"/>
    </source>
</evidence>
<name>A0A0V8QDC5_9FIRM</name>
<comment type="similarity">
    <text evidence="4">Belongs to the IspD/TarI cytidylyltransferase family. IspD subfamily.</text>
</comment>
<evidence type="ECO:0000313" key="6">
    <source>
        <dbReference type="Proteomes" id="UP000054874"/>
    </source>
</evidence>
<dbReference type="FunFam" id="3.90.550.10:FF:000003">
    <property type="entry name" value="2-C-methyl-D-erythritol 4-phosphate cytidylyltransferase"/>
    <property type="match status" value="1"/>
</dbReference>
<dbReference type="InterPro" id="IPR001228">
    <property type="entry name" value="IspD"/>
</dbReference>
<dbReference type="UniPathway" id="UPA00056">
    <property type="reaction ID" value="UER00093"/>
</dbReference>
<dbReference type="AlphaFoldDB" id="A0A0V8QDC5"/>
<feature type="site" description="Positions MEP for the nucleophilic attack" evidence="4">
    <location>
        <position position="161"/>
    </location>
</feature>
<dbReference type="InterPro" id="IPR029044">
    <property type="entry name" value="Nucleotide-diphossugar_trans"/>
</dbReference>